<comment type="caution">
    <text evidence="1">The sequence shown here is derived from an EMBL/GenBank/DDBJ whole genome shotgun (WGS) entry which is preliminary data.</text>
</comment>
<keyword evidence="2" id="KW-1185">Reference proteome</keyword>
<dbReference type="EMBL" id="JAHYIQ010000069">
    <property type="protein sequence ID" value="KAK1116564.1"/>
    <property type="molecule type" value="Genomic_DNA"/>
</dbReference>
<evidence type="ECO:0000313" key="2">
    <source>
        <dbReference type="Proteomes" id="UP001177670"/>
    </source>
</evidence>
<dbReference type="Proteomes" id="UP001177670">
    <property type="component" value="Unassembled WGS sequence"/>
</dbReference>
<evidence type="ECO:0000313" key="1">
    <source>
        <dbReference type="EMBL" id="KAK1116564.1"/>
    </source>
</evidence>
<reference evidence="1" key="1">
    <citation type="submission" date="2021-10" db="EMBL/GenBank/DDBJ databases">
        <title>Melipona bicolor Genome sequencing and assembly.</title>
        <authorList>
            <person name="Araujo N.S."/>
            <person name="Arias M.C."/>
        </authorList>
    </citation>
    <scope>NUCLEOTIDE SEQUENCE</scope>
    <source>
        <strain evidence="1">USP_2M_L1-L4_2017</strain>
        <tissue evidence="1">Whole body</tissue>
    </source>
</reference>
<gene>
    <name evidence="1" type="ORF">K0M31_018285</name>
</gene>
<proteinExistence type="predicted"/>
<name>A0AA40FCP1_9HYME</name>
<protein>
    <submittedName>
        <fullName evidence="1">Uncharacterized protein</fullName>
    </submittedName>
</protein>
<accession>A0AA40FCP1</accession>
<dbReference type="AlphaFoldDB" id="A0AA40FCP1"/>
<sequence>MVSSGELDVYDIVLRYLVKTGNNGTTKEQIRPVFSTQAQLVSGGMSFYYNIEERTDALTGVDVAEFCGALVIYCMRIEHFSCWQKNDYTTPC</sequence>
<organism evidence="1 2">
    <name type="scientific">Melipona bicolor</name>
    <dbReference type="NCBI Taxonomy" id="60889"/>
    <lineage>
        <taxon>Eukaryota</taxon>
        <taxon>Metazoa</taxon>
        <taxon>Ecdysozoa</taxon>
        <taxon>Arthropoda</taxon>
        <taxon>Hexapoda</taxon>
        <taxon>Insecta</taxon>
        <taxon>Pterygota</taxon>
        <taxon>Neoptera</taxon>
        <taxon>Endopterygota</taxon>
        <taxon>Hymenoptera</taxon>
        <taxon>Apocrita</taxon>
        <taxon>Aculeata</taxon>
        <taxon>Apoidea</taxon>
        <taxon>Anthophila</taxon>
        <taxon>Apidae</taxon>
        <taxon>Melipona</taxon>
    </lineage>
</organism>